<protein>
    <submittedName>
        <fullName evidence="3">HdeA/HdeB family protein</fullName>
    </submittedName>
</protein>
<dbReference type="AlphaFoldDB" id="A0A1G9L3W3"/>
<dbReference type="OrthoDB" id="9857676at2"/>
<reference evidence="4" key="1">
    <citation type="submission" date="2016-10" db="EMBL/GenBank/DDBJ databases">
        <authorList>
            <person name="Varghese N."/>
            <person name="Submissions S."/>
        </authorList>
    </citation>
    <scope>NUCLEOTIDE SEQUENCE [LARGE SCALE GENOMIC DNA]</scope>
    <source>
        <strain evidence="4">CGMCC 1.7655</strain>
    </source>
</reference>
<evidence type="ECO:0000313" key="3">
    <source>
        <dbReference type="EMBL" id="SDL56295.1"/>
    </source>
</evidence>
<keyword evidence="4" id="KW-1185">Reference proteome</keyword>
<feature type="region of interest" description="Disordered" evidence="1">
    <location>
        <begin position="61"/>
        <end position="125"/>
    </location>
</feature>
<accession>A0A1G9L3W3</accession>
<dbReference type="Proteomes" id="UP000199555">
    <property type="component" value="Unassembled WGS sequence"/>
</dbReference>
<name>A0A1G9L3W3_9RHOB</name>
<evidence type="ECO:0000256" key="2">
    <source>
        <dbReference type="SAM" id="SignalP"/>
    </source>
</evidence>
<proteinExistence type="predicted"/>
<keyword evidence="2" id="KW-0732">Signal</keyword>
<feature type="compositionally biased region" description="Low complexity" evidence="1">
    <location>
        <begin position="84"/>
        <end position="96"/>
    </location>
</feature>
<dbReference type="Pfam" id="PF06411">
    <property type="entry name" value="HdeA"/>
    <property type="match status" value="1"/>
</dbReference>
<dbReference type="STRING" id="525640.SAMN04487971_11333"/>
<dbReference type="RefSeq" id="WP_090756785.1">
    <property type="nucleotide sequence ID" value="NZ_FNGE01000013.1"/>
</dbReference>
<feature type="chain" id="PRO_5011523898" evidence="2">
    <location>
        <begin position="20"/>
        <end position="161"/>
    </location>
</feature>
<evidence type="ECO:0000256" key="1">
    <source>
        <dbReference type="SAM" id="MobiDB-lite"/>
    </source>
</evidence>
<feature type="signal peptide" evidence="2">
    <location>
        <begin position="1"/>
        <end position="19"/>
    </location>
</feature>
<dbReference type="EMBL" id="FNGE01000013">
    <property type="protein sequence ID" value="SDL56295.1"/>
    <property type="molecule type" value="Genomic_DNA"/>
</dbReference>
<sequence>MRFLFPVVAAASIAAPALAQEAAPDVAARLEAMTCREFLALDADGQATVKAAMLAYASGDSVPDTPLPAPGAGRQVVEDRTGVPETAAAEAAPETGTKGGTGAPEVVAGENESGKVTPDGTEVSVTDEGGDRRLLAMRTSCEGGPDALALNALRAAFGNSL</sequence>
<gene>
    <name evidence="3" type="ORF">SAMN04487971_11333</name>
</gene>
<dbReference type="InterPro" id="IPR010486">
    <property type="entry name" value="HNS-dep_expression_A/B"/>
</dbReference>
<evidence type="ECO:0000313" key="4">
    <source>
        <dbReference type="Proteomes" id="UP000199555"/>
    </source>
</evidence>
<organism evidence="3 4">
    <name type="scientific">Paracoccus chinensis</name>
    <dbReference type="NCBI Taxonomy" id="525640"/>
    <lineage>
        <taxon>Bacteria</taxon>
        <taxon>Pseudomonadati</taxon>
        <taxon>Pseudomonadota</taxon>
        <taxon>Alphaproteobacteria</taxon>
        <taxon>Rhodobacterales</taxon>
        <taxon>Paracoccaceae</taxon>
        <taxon>Paracoccus</taxon>
    </lineage>
</organism>